<dbReference type="Pfam" id="PF02518">
    <property type="entry name" value="HATPase_c"/>
    <property type="match status" value="1"/>
</dbReference>
<keyword evidence="10" id="KW-0472">Membrane</keyword>
<keyword evidence="8 13" id="KW-0067">ATP-binding</keyword>
<dbReference type="InterPro" id="IPR003594">
    <property type="entry name" value="HATPase_dom"/>
</dbReference>
<gene>
    <name evidence="13" type="ORF">ENW50_04890</name>
</gene>
<feature type="domain" description="HAMP" evidence="12">
    <location>
        <begin position="79"/>
        <end position="132"/>
    </location>
</feature>
<dbReference type="InterPro" id="IPR003660">
    <property type="entry name" value="HAMP_dom"/>
</dbReference>
<keyword evidence="10" id="KW-0812">Transmembrane</keyword>
<evidence type="ECO:0000259" key="12">
    <source>
        <dbReference type="PROSITE" id="PS50885"/>
    </source>
</evidence>
<organism evidence="13">
    <name type="scientific">Acidobacterium capsulatum</name>
    <dbReference type="NCBI Taxonomy" id="33075"/>
    <lineage>
        <taxon>Bacteria</taxon>
        <taxon>Pseudomonadati</taxon>
        <taxon>Acidobacteriota</taxon>
        <taxon>Terriglobia</taxon>
        <taxon>Terriglobales</taxon>
        <taxon>Acidobacteriaceae</taxon>
        <taxon>Acidobacterium</taxon>
    </lineage>
</organism>
<sequence>MASSPGRGTRRQDSTVRDRHPIHISYAVRYRLFCIAVSVALLVMAGALLAEQHLSASAIGAILALFSFLLLFAFLAFYESSVRPLQTLSNVVSALREEDYSFRARGARGDDVLGELAREINALADMLQGQRLKALEAIALLQRVMAEMDAPVLAFDHRESLRLLNPAAERAFCLSASRDIGKSAGELGLLGLFAQPHEGIWHQEMQGRTVRWMVRRSRFRQRGAPHQLLLLSDVSMALREEEQQAWKRLIRVLGHEISNSLTPIKSIAGSLRLRSGGQDEFERGLSVIESRAESLHRFVESYRQLAQLSPPVFQRVALAPLLQRVAQLETRIPVQIDSLAEMELQADADQLEQLFINLIRNAVEATGSEKESEGENVSPEVTVASSREGGLAVAVIRDNGPGLANESNLFVPFYTTKKSGSGVGLALARQIAEAHGGSLELRNRQDTQGCEAVVRLPLHAASLSS</sequence>
<dbReference type="GO" id="GO:0000156">
    <property type="term" value="F:phosphorelay response regulator activity"/>
    <property type="evidence" value="ECO:0007669"/>
    <property type="project" value="TreeGrafter"/>
</dbReference>
<reference evidence="13" key="1">
    <citation type="journal article" date="2020" name="mSystems">
        <title>Genome- and Community-Level Interaction Insights into Carbon Utilization and Element Cycling Functions of Hydrothermarchaeota in Hydrothermal Sediment.</title>
        <authorList>
            <person name="Zhou Z."/>
            <person name="Liu Y."/>
            <person name="Xu W."/>
            <person name="Pan J."/>
            <person name="Luo Z.H."/>
            <person name="Li M."/>
        </authorList>
    </citation>
    <scope>NUCLEOTIDE SEQUENCE [LARGE SCALE GENOMIC DNA]</scope>
    <source>
        <strain evidence="13">SpSt-855</strain>
    </source>
</reference>
<evidence type="ECO:0000256" key="9">
    <source>
        <dbReference type="ARBA" id="ARBA00023012"/>
    </source>
</evidence>
<dbReference type="InterPro" id="IPR005467">
    <property type="entry name" value="His_kinase_dom"/>
</dbReference>
<dbReference type="CDD" id="cd06225">
    <property type="entry name" value="HAMP"/>
    <property type="match status" value="1"/>
</dbReference>
<evidence type="ECO:0000256" key="7">
    <source>
        <dbReference type="ARBA" id="ARBA00022777"/>
    </source>
</evidence>
<evidence type="ECO:0000256" key="1">
    <source>
        <dbReference type="ARBA" id="ARBA00000085"/>
    </source>
</evidence>
<dbReference type="GO" id="GO:0000155">
    <property type="term" value="F:phosphorelay sensor kinase activity"/>
    <property type="evidence" value="ECO:0007669"/>
    <property type="project" value="InterPro"/>
</dbReference>
<evidence type="ECO:0000256" key="4">
    <source>
        <dbReference type="ARBA" id="ARBA00022553"/>
    </source>
</evidence>
<proteinExistence type="predicted"/>
<dbReference type="AlphaFoldDB" id="A0A7V4XRS3"/>
<dbReference type="SMART" id="SM00304">
    <property type="entry name" value="HAMP"/>
    <property type="match status" value="1"/>
</dbReference>
<dbReference type="SMART" id="SM00387">
    <property type="entry name" value="HATPase_c"/>
    <property type="match status" value="1"/>
</dbReference>
<feature type="domain" description="Histidine kinase" evidence="11">
    <location>
        <begin position="252"/>
        <end position="460"/>
    </location>
</feature>
<dbReference type="GO" id="GO:0005524">
    <property type="term" value="F:ATP binding"/>
    <property type="evidence" value="ECO:0007669"/>
    <property type="project" value="UniProtKB-KW"/>
</dbReference>
<keyword evidence="9" id="KW-0902">Two-component regulatory system</keyword>
<evidence type="ECO:0000256" key="2">
    <source>
        <dbReference type="ARBA" id="ARBA00004370"/>
    </source>
</evidence>
<dbReference type="PANTHER" id="PTHR42878">
    <property type="entry name" value="TWO-COMPONENT HISTIDINE KINASE"/>
    <property type="match status" value="1"/>
</dbReference>
<keyword evidence="7" id="KW-0418">Kinase</keyword>
<dbReference type="PANTHER" id="PTHR42878:SF7">
    <property type="entry name" value="SENSOR HISTIDINE KINASE GLRK"/>
    <property type="match status" value="1"/>
</dbReference>
<feature type="transmembrane region" description="Helical" evidence="10">
    <location>
        <begin position="30"/>
        <end position="50"/>
    </location>
</feature>
<keyword evidence="4" id="KW-0597">Phosphoprotein</keyword>
<evidence type="ECO:0000256" key="8">
    <source>
        <dbReference type="ARBA" id="ARBA00022840"/>
    </source>
</evidence>
<accession>A0A7V4XRS3</accession>
<evidence type="ECO:0000313" key="13">
    <source>
        <dbReference type="EMBL" id="HGY94008.1"/>
    </source>
</evidence>
<feature type="transmembrane region" description="Helical" evidence="10">
    <location>
        <begin position="56"/>
        <end position="78"/>
    </location>
</feature>
<dbReference type="InterPro" id="IPR036097">
    <property type="entry name" value="HisK_dim/P_sf"/>
</dbReference>
<comment type="caution">
    <text evidence="13">The sequence shown here is derived from an EMBL/GenBank/DDBJ whole genome shotgun (WGS) entry which is preliminary data.</text>
</comment>
<dbReference type="PRINTS" id="PR00344">
    <property type="entry name" value="BCTRLSENSOR"/>
</dbReference>
<evidence type="ECO:0000256" key="3">
    <source>
        <dbReference type="ARBA" id="ARBA00012438"/>
    </source>
</evidence>
<dbReference type="EC" id="2.7.13.3" evidence="3"/>
<dbReference type="SUPFAM" id="SSF55785">
    <property type="entry name" value="PYP-like sensor domain (PAS domain)"/>
    <property type="match status" value="1"/>
</dbReference>
<dbReference type="PROSITE" id="PS50885">
    <property type="entry name" value="HAMP"/>
    <property type="match status" value="1"/>
</dbReference>
<dbReference type="Gene3D" id="3.30.565.10">
    <property type="entry name" value="Histidine kinase-like ATPase, C-terminal domain"/>
    <property type="match status" value="1"/>
</dbReference>
<dbReference type="PROSITE" id="PS50109">
    <property type="entry name" value="HIS_KIN"/>
    <property type="match status" value="1"/>
</dbReference>
<dbReference type="InterPro" id="IPR036890">
    <property type="entry name" value="HATPase_C_sf"/>
</dbReference>
<dbReference type="EMBL" id="DTKL01000025">
    <property type="protein sequence ID" value="HGY94008.1"/>
    <property type="molecule type" value="Genomic_DNA"/>
</dbReference>
<dbReference type="SUPFAM" id="SSF55874">
    <property type="entry name" value="ATPase domain of HSP90 chaperone/DNA topoisomerase II/histidine kinase"/>
    <property type="match status" value="1"/>
</dbReference>
<dbReference type="Gene3D" id="6.10.340.10">
    <property type="match status" value="1"/>
</dbReference>
<keyword evidence="5" id="KW-0808">Transferase</keyword>
<dbReference type="SUPFAM" id="SSF158472">
    <property type="entry name" value="HAMP domain-like"/>
    <property type="match status" value="1"/>
</dbReference>
<dbReference type="SUPFAM" id="SSF47384">
    <property type="entry name" value="Homodimeric domain of signal transducing histidine kinase"/>
    <property type="match status" value="1"/>
</dbReference>
<comment type="subcellular location">
    <subcellularLocation>
        <location evidence="2">Membrane</location>
    </subcellularLocation>
</comment>
<protein>
    <recommendedName>
        <fullName evidence="3">histidine kinase</fullName>
        <ecNumber evidence="3">2.7.13.3</ecNumber>
    </recommendedName>
</protein>
<dbReference type="GO" id="GO:0030295">
    <property type="term" value="F:protein kinase activator activity"/>
    <property type="evidence" value="ECO:0007669"/>
    <property type="project" value="TreeGrafter"/>
</dbReference>
<dbReference type="GO" id="GO:0016020">
    <property type="term" value="C:membrane"/>
    <property type="evidence" value="ECO:0007669"/>
    <property type="project" value="UniProtKB-SubCell"/>
</dbReference>
<keyword evidence="10" id="KW-1133">Transmembrane helix</keyword>
<keyword evidence="6" id="KW-0547">Nucleotide-binding</keyword>
<dbReference type="GO" id="GO:0007234">
    <property type="term" value="P:osmosensory signaling via phosphorelay pathway"/>
    <property type="evidence" value="ECO:0007669"/>
    <property type="project" value="TreeGrafter"/>
</dbReference>
<name>A0A7V4XRS3_9BACT</name>
<dbReference type="InterPro" id="IPR050351">
    <property type="entry name" value="BphY/WalK/GraS-like"/>
</dbReference>
<evidence type="ECO:0000259" key="11">
    <source>
        <dbReference type="PROSITE" id="PS50109"/>
    </source>
</evidence>
<dbReference type="InterPro" id="IPR035965">
    <property type="entry name" value="PAS-like_dom_sf"/>
</dbReference>
<evidence type="ECO:0000256" key="5">
    <source>
        <dbReference type="ARBA" id="ARBA00022679"/>
    </source>
</evidence>
<dbReference type="InterPro" id="IPR004358">
    <property type="entry name" value="Sig_transdc_His_kin-like_C"/>
</dbReference>
<comment type="catalytic activity">
    <reaction evidence="1">
        <text>ATP + protein L-histidine = ADP + protein N-phospho-L-histidine.</text>
        <dbReference type="EC" id="2.7.13.3"/>
    </reaction>
</comment>
<evidence type="ECO:0000256" key="6">
    <source>
        <dbReference type="ARBA" id="ARBA00022741"/>
    </source>
</evidence>
<evidence type="ECO:0000256" key="10">
    <source>
        <dbReference type="SAM" id="Phobius"/>
    </source>
</evidence>